<dbReference type="SUPFAM" id="SSF51161">
    <property type="entry name" value="Trimeric LpxA-like enzymes"/>
    <property type="match status" value="1"/>
</dbReference>
<dbReference type="InterPro" id="IPR051159">
    <property type="entry name" value="Hexapeptide_acetyltransf"/>
</dbReference>
<organism evidence="3 4">
    <name type="scientific">Candidatus Roizmanbacteria bacterium GW2011_GWA2_35_8</name>
    <dbReference type="NCBI Taxonomy" id="1618479"/>
    <lineage>
        <taxon>Bacteria</taxon>
        <taxon>Candidatus Roizmaniibacteriota</taxon>
    </lineage>
</organism>
<protein>
    <submittedName>
        <fullName evidence="3">Acetyltransferase</fullName>
    </submittedName>
</protein>
<dbReference type="GO" id="GO:0008374">
    <property type="term" value="F:O-acyltransferase activity"/>
    <property type="evidence" value="ECO:0007669"/>
    <property type="project" value="TreeGrafter"/>
</dbReference>
<comment type="similarity">
    <text evidence="1">Belongs to the transferase hexapeptide repeat family.</text>
</comment>
<dbReference type="AlphaFoldDB" id="A0A0G0G4E8"/>
<evidence type="ECO:0000256" key="2">
    <source>
        <dbReference type="ARBA" id="ARBA00022679"/>
    </source>
</evidence>
<reference evidence="3 4" key="1">
    <citation type="journal article" date="2015" name="Nature">
        <title>rRNA introns, odd ribosomes, and small enigmatic genomes across a large radiation of phyla.</title>
        <authorList>
            <person name="Brown C.T."/>
            <person name="Hug L.A."/>
            <person name="Thomas B.C."/>
            <person name="Sharon I."/>
            <person name="Castelle C.J."/>
            <person name="Singh A."/>
            <person name="Wilkins M.J."/>
            <person name="Williams K.H."/>
            <person name="Banfield J.F."/>
        </authorList>
    </citation>
    <scope>NUCLEOTIDE SEQUENCE [LARGE SCALE GENOMIC DNA]</scope>
</reference>
<dbReference type="GO" id="GO:0005829">
    <property type="term" value="C:cytosol"/>
    <property type="evidence" value="ECO:0007669"/>
    <property type="project" value="TreeGrafter"/>
</dbReference>
<comment type="caution">
    <text evidence="3">The sequence shown here is derived from an EMBL/GenBank/DDBJ whole genome shotgun (WGS) entry which is preliminary data.</text>
</comment>
<sequence length="145" mass="16516">MFRDKFGKKLALSELYSKVVNRIKNILLELVVYKLHLIGCIPSHSFRKFFYRLFGVKIGKGSVIHTKARFYDPRNIEIGDDTIVGESAVLDGREKLIIGSHVDIASEVMIYNSQHNIESTTFEATSDKVIIEDYVFIGPRVIILP</sequence>
<evidence type="ECO:0000313" key="4">
    <source>
        <dbReference type="Proteomes" id="UP000034536"/>
    </source>
</evidence>
<evidence type="ECO:0000313" key="3">
    <source>
        <dbReference type="EMBL" id="KKP86582.1"/>
    </source>
</evidence>
<dbReference type="EMBL" id="LBQX01000019">
    <property type="protein sequence ID" value="KKP86582.1"/>
    <property type="molecule type" value="Genomic_DNA"/>
</dbReference>
<feature type="non-terminal residue" evidence="3">
    <location>
        <position position="145"/>
    </location>
</feature>
<proteinExistence type="inferred from homology"/>
<dbReference type="PANTHER" id="PTHR23416:SF23">
    <property type="entry name" value="ACETYLTRANSFERASE C18B11.09C-RELATED"/>
    <property type="match status" value="1"/>
</dbReference>
<dbReference type="Proteomes" id="UP000034536">
    <property type="component" value="Unassembled WGS sequence"/>
</dbReference>
<dbReference type="InterPro" id="IPR011004">
    <property type="entry name" value="Trimer_LpxA-like_sf"/>
</dbReference>
<name>A0A0G0G4E8_9BACT</name>
<keyword evidence="2 3" id="KW-0808">Transferase</keyword>
<gene>
    <name evidence="3" type="ORF">UR89_C0019G0016</name>
</gene>
<dbReference type="Gene3D" id="2.160.10.10">
    <property type="entry name" value="Hexapeptide repeat proteins"/>
    <property type="match status" value="1"/>
</dbReference>
<evidence type="ECO:0000256" key="1">
    <source>
        <dbReference type="ARBA" id="ARBA00007274"/>
    </source>
</evidence>
<dbReference type="PANTHER" id="PTHR23416">
    <property type="entry name" value="SIALIC ACID SYNTHASE-RELATED"/>
    <property type="match status" value="1"/>
</dbReference>
<accession>A0A0G0G4E8</accession>